<dbReference type="AlphaFoldDB" id="A0A1F4T539"/>
<dbReference type="Proteomes" id="UP000178602">
    <property type="component" value="Unassembled WGS sequence"/>
</dbReference>
<sequence>MKKLLIVSLAVLIAGLGVIGYKSAQAATSDNFTITITVAFIGISLKDYAAADYSTWAIGIVSTSSVATMESNSGSATEEGVQVVNDSNVAVDLAGYATNIAGWTLGSQGADTYILSVKGFDAWQAAPYPDMSGATSISATTSPGTSIVTNIPSGDDKYTYFSIAAPTSVTVGGANTITVTLEATLH</sequence>
<keyword evidence="1" id="KW-0732">Signal</keyword>
<organism evidence="2 3">
    <name type="scientific">candidate division WOR-1 bacterium RIFOXYC12_FULL_54_18</name>
    <dbReference type="NCBI Taxonomy" id="1802584"/>
    <lineage>
        <taxon>Bacteria</taxon>
        <taxon>Bacillati</taxon>
        <taxon>Saganbacteria</taxon>
    </lineage>
</organism>
<reference evidence="2 3" key="1">
    <citation type="journal article" date="2016" name="Nat. Commun.">
        <title>Thousands of microbial genomes shed light on interconnected biogeochemical processes in an aquifer system.</title>
        <authorList>
            <person name="Anantharaman K."/>
            <person name="Brown C.T."/>
            <person name="Hug L.A."/>
            <person name="Sharon I."/>
            <person name="Castelle C.J."/>
            <person name="Probst A.J."/>
            <person name="Thomas B.C."/>
            <person name="Singh A."/>
            <person name="Wilkins M.J."/>
            <person name="Karaoz U."/>
            <person name="Brodie E.L."/>
            <person name="Williams K.H."/>
            <person name="Hubbard S.S."/>
            <person name="Banfield J.F."/>
        </authorList>
    </citation>
    <scope>NUCLEOTIDE SEQUENCE [LARGE SCALE GENOMIC DNA]</scope>
</reference>
<protein>
    <submittedName>
        <fullName evidence="2">Uncharacterized protein</fullName>
    </submittedName>
</protein>
<gene>
    <name evidence="2" type="ORF">A3K49_01500</name>
</gene>
<feature type="signal peptide" evidence="1">
    <location>
        <begin position="1"/>
        <end position="26"/>
    </location>
</feature>
<comment type="caution">
    <text evidence="2">The sequence shown here is derived from an EMBL/GenBank/DDBJ whole genome shotgun (WGS) entry which is preliminary data.</text>
</comment>
<proteinExistence type="predicted"/>
<dbReference type="EMBL" id="MEUG01000001">
    <property type="protein sequence ID" value="OGC27676.1"/>
    <property type="molecule type" value="Genomic_DNA"/>
</dbReference>
<evidence type="ECO:0000313" key="3">
    <source>
        <dbReference type="Proteomes" id="UP000178602"/>
    </source>
</evidence>
<accession>A0A1F4T539</accession>
<evidence type="ECO:0000256" key="1">
    <source>
        <dbReference type="SAM" id="SignalP"/>
    </source>
</evidence>
<feature type="chain" id="PRO_5009514465" evidence="1">
    <location>
        <begin position="27"/>
        <end position="186"/>
    </location>
</feature>
<name>A0A1F4T539_UNCSA</name>
<evidence type="ECO:0000313" key="2">
    <source>
        <dbReference type="EMBL" id="OGC27676.1"/>
    </source>
</evidence>